<sequence>MDSQTLAQYLEKTDSISKPWLLVQLRLKKLQERQHILSENAYAEELADIHQDLMNLGEWWRGIENEVF</sequence>
<name>A0A975TBY4_9NOST</name>
<gene>
    <name evidence="1" type="ORF">B6N60_03905</name>
</gene>
<protein>
    <submittedName>
        <fullName evidence="1">Uncharacterized protein</fullName>
    </submittedName>
</protein>
<dbReference type="Proteomes" id="UP000683511">
    <property type="component" value="Chromosome"/>
</dbReference>
<organism evidence="1 2">
    <name type="scientific">Richelia sinica FACHB-800</name>
    <dbReference type="NCBI Taxonomy" id="1357546"/>
    <lineage>
        <taxon>Bacteria</taxon>
        <taxon>Bacillati</taxon>
        <taxon>Cyanobacteriota</taxon>
        <taxon>Cyanophyceae</taxon>
        <taxon>Nostocales</taxon>
        <taxon>Nostocaceae</taxon>
        <taxon>Richelia</taxon>
    </lineage>
</organism>
<accession>A0A975TBY4</accession>
<keyword evidence="2" id="KW-1185">Reference proteome</keyword>
<evidence type="ECO:0000313" key="2">
    <source>
        <dbReference type="Proteomes" id="UP000683511"/>
    </source>
</evidence>
<proteinExistence type="predicted"/>
<dbReference type="EMBL" id="CP021056">
    <property type="protein sequence ID" value="QXE25193.1"/>
    <property type="molecule type" value="Genomic_DNA"/>
</dbReference>
<dbReference type="RefSeq" id="WP_190603408.1">
    <property type="nucleotide sequence ID" value="NZ_CP021056.1"/>
</dbReference>
<dbReference type="AlphaFoldDB" id="A0A975TBY4"/>
<dbReference type="KEGG" id="rsin:B6N60_03905"/>
<evidence type="ECO:0000313" key="1">
    <source>
        <dbReference type="EMBL" id="QXE25193.1"/>
    </source>
</evidence>
<reference evidence="1" key="1">
    <citation type="submission" date="2017-04" db="EMBL/GenBank/DDBJ databases">
        <title>Genome deletions in a multicellular cyanobacterial endosymbiont for morphological adaptation in marine diatoms.</title>
        <authorList>
            <person name="Wang Y."/>
            <person name="Gao H."/>
            <person name="Li R."/>
            <person name="Xu X."/>
        </authorList>
    </citation>
    <scope>NUCLEOTIDE SEQUENCE</scope>
    <source>
        <strain evidence="1">FACHB 800</strain>
    </source>
</reference>